<feature type="domain" description="Apple" evidence="23">
    <location>
        <begin position="296"/>
        <end position="377"/>
    </location>
</feature>
<evidence type="ECO:0000256" key="11">
    <source>
        <dbReference type="ARBA" id="ARBA00022989"/>
    </source>
</evidence>
<dbReference type="EMBL" id="VOIH02000002">
    <property type="protein sequence ID" value="KAF3453567.1"/>
    <property type="molecule type" value="Genomic_DNA"/>
</dbReference>
<evidence type="ECO:0000256" key="15">
    <source>
        <dbReference type="ARBA" id="ARBA00023180"/>
    </source>
</evidence>
<evidence type="ECO:0000256" key="19">
    <source>
        <dbReference type="SAM" id="Phobius"/>
    </source>
</evidence>
<dbReference type="PROSITE" id="PS50927">
    <property type="entry name" value="BULB_LECTIN"/>
    <property type="match status" value="1"/>
</dbReference>
<dbReference type="OrthoDB" id="1141920at2759"/>
<dbReference type="InterPro" id="IPR008271">
    <property type="entry name" value="Ser/Thr_kinase_AS"/>
</dbReference>
<gene>
    <name evidence="24" type="ORF">FNV43_RR04007</name>
</gene>
<feature type="domain" description="Bulb-type lectin" evidence="22">
    <location>
        <begin position="25"/>
        <end position="147"/>
    </location>
</feature>
<name>A0A8K0HIZ9_9ROSA</name>
<dbReference type="GO" id="GO:0005886">
    <property type="term" value="C:plasma membrane"/>
    <property type="evidence" value="ECO:0007669"/>
    <property type="project" value="UniProtKB-SubCell"/>
</dbReference>
<dbReference type="PANTHER" id="PTHR27002">
    <property type="entry name" value="RECEPTOR-LIKE SERINE/THREONINE-PROTEIN KINASE SD1-8"/>
    <property type="match status" value="1"/>
</dbReference>
<dbReference type="InterPro" id="IPR001245">
    <property type="entry name" value="Ser-Thr/Tyr_kinase_cat_dom"/>
</dbReference>
<evidence type="ECO:0000256" key="12">
    <source>
        <dbReference type="ARBA" id="ARBA00023136"/>
    </source>
</evidence>
<evidence type="ECO:0000256" key="3">
    <source>
        <dbReference type="ARBA" id="ARBA00022527"/>
    </source>
</evidence>
<dbReference type="Gene3D" id="2.90.10.10">
    <property type="entry name" value="Bulb-type lectin domain"/>
    <property type="match status" value="1"/>
</dbReference>
<proteinExistence type="inferred from homology"/>
<comment type="similarity">
    <text evidence="18">Belongs to the protein kinase superfamily. Ser/Thr protein kinase family.</text>
</comment>
<dbReference type="Gene3D" id="3.50.4.10">
    <property type="entry name" value="Hepatocyte Growth Factor"/>
    <property type="match status" value="1"/>
</dbReference>
<evidence type="ECO:0000259" key="23">
    <source>
        <dbReference type="PROSITE" id="PS50948"/>
    </source>
</evidence>
<dbReference type="SUPFAM" id="SSF56112">
    <property type="entry name" value="Protein kinase-like (PK-like)"/>
    <property type="match status" value="1"/>
</dbReference>
<keyword evidence="13" id="KW-1015">Disulfide bond</keyword>
<dbReference type="PANTHER" id="PTHR27002:SF616">
    <property type="entry name" value="RECEPTOR-LIKE SERINE_THREONINE-PROTEIN KINASE"/>
    <property type="match status" value="1"/>
</dbReference>
<dbReference type="FunFam" id="3.50.4.10:FF:000002">
    <property type="entry name" value="G-type lectin S-receptor-like serine/threonine-protein kinase"/>
    <property type="match status" value="1"/>
</dbReference>
<keyword evidence="25" id="KW-1185">Reference proteome</keyword>
<accession>A0A8K0HIZ9</accession>
<evidence type="ECO:0000259" key="22">
    <source>
        <dbReference type="PROSITE" id="PS50927"/>
    </source>
</evidence>
<keyword evidence="14" id="KW-0675">Receptor</keyword>
<dbReference type="CDD" id="cd01098">
    <property type="entry name" value="PAN_AP_plant"/>
    <property type="match status" value="1"/>
</dbReference>
<dbReference type="FunFam" id="1.10.510.10:FF:000060">
    <property type="entry name" value="G-type lectin S-receptor-like serine/threonine-protein kinase"/>
    <property type="match status" value="1"/>
</dbReference>
<dbReference type="CDD" id="cd14066">
    <property type="entry name" value="STKc_IRAK"/>
    <property type="match status" value="1"/>
</dbReference>
<keyword evidence="12 19" id="KW-0472">Membrane</keyword>
<sequence length="763" mass="86204">MEKFSFFFITTFLLLSFSKTTDAVDAINAQTQSISDGKSLVSKYGNFELGFFTPGNSKNRYLGIWYKNIPTKTVVWVANRDKPINDSSGFLTMNSTGNFVLLMDQNKTVVWHTNSSKQAQSPILQLLDSGNLVLRDEKDENTENYLWQSFDYPCDTLLPGMKLGWDLRTGLNRRLTAWKSEDDPSPGDLTWEMELHSFPEPAMWMGSKEYLRSGPWNGIQYSGKPTKALPLLKYSFFSNEDEVYTMIHMVNSSLIGRMILNQTSSFRQSLIWPQSQEKWNTNDWSQGCVRNKPLNCQKNDGFAKYEGLKLPDTTHTWVNRSMNLKECRAKCLSNCSCMAYANTDVREGGSGCAIWFGDLIDIKQIPGGGQELYIRVSASEIGKDEKWKVGVIVAAAAAIILGMVFISYFIWRRRTYFEGEENEGQKEDLEFPSFDLSTIASATDNFSLHNKLGEGGFGPVYKGRLADGQEIAVKRLSRTSGQGLKELKNEVILIAKLQHRNLVRLLGCCIQGEENLLIYEFMPNKSLDFFIFDETRGKLLDWSRRFNIICGIARGLLYLHQDSRLRIIHRDLKASNVLLDSGMNPKISDFGLARTFGGDQTEGNTNRVVGTYGYMAPEYAIDGQFSVKSDVFSFGILMLEIISGKRSKGFYHLNHSVNLIGHAWRLWKEGRPLELIGECIRKSCIESEVLRCIQISLLCMQMRPEDRPTMSSVVQMLGSECPLPQPTEPGFSLGKNSHTGESTSTTHELLSVNEVTITLLEAR</sequence>
<evidence type="ECO:0000256" key="17">
    <source>
        <dbReference type="ARBA" id="ARBA00048679"/>
    </source>
</evidence>
<comment type="caution">
    <text evidence="24">The sequence shown here is derived from an EMBL/GenBank/DDBJ whole genome shotgun (WGS) entry which is preliminary data.</text>
</comment>
<comment type="catalytic activity">
    <reaction evidence="16 18">
        <text>L-threonyl-[protein] + ATP = O-phospho-L-threonyl-[protein] + ADP + H(+)</text>
        <dbReference type="Rhea" id="RHEA:46608"/>
        <dbReference type="Rhea" id="RHEA-COMP:11060"/>
        <dbReference type="Rhea" id="RHEA-COMP:11605"/>
        <dbReference type="ChEBI" id="CHEBI:15378"/>
        <dbReference type="ChEBI" id="CHEBI:30013"/>
        <dbReference type="ChEBI" id="CHEBI:30616"/>
        <dbReference type="ChEBI" id="CHEBI:61977"/>
        <dbReference type="ChEBI" id="CHEBI:456216"/>
        <dbReference type="EC" id="2.7.11.1"/>
    </reaction>
</comment>
<dbReference type="SUPFAM" id="SSF51110">
    <property type="entry name" value="alpha-D-mannose-specific plant lectins"/>
    <property type="match status" value="1"/>
</dbReference>
<keyword evidence="11 19" id="KW-1133">Transmembrane helix</keyword>
<dbReference type="SMART" id="SM00108">
    <property type="entry name" value="B_lectin"/>
    <property type="match status" value="1"/>
</dbReference>
<evidence type="ECO:0000256" key="9">
    <source>
        <dbReference type="ARBA" id="ARBA00022777"/>
    </source>
</evidence>
<keyword evidence="8 18" id="KW-0547">Nucleotide-binding</keyword>
<comment type="catalytic activity">
    <reaction evidence="17 18">
        <text>L-seryl-[protein] + ATP = O-phospho-L-seryl-[protein] + ADP + H(+)</text>
        <dbReference type="Rhea" id="RHEA:17989"/>
        <dbReference type="Rhea" id="RHEA-COMP:9863"/>
        <dbReference type="Rhea" id="RHEA-COMP:11604"/>
        <dbReference type="ChEBI" id="CHEBI:15378"/>
        <dbReference type="ChEBI" id="CHEBI:29999"/>
        <dbReference type="ChEBI" id="CHEBI:30616"/>
        <dbReference type="ChEBI" id="CHEBI:83421"/>
        <dbReference type="ChEBI" id="CHEBI:456216"/>
        <dbReference type="EC" id="2.7.11.1"/>
    </reaction>
</comment>
<dbReference type="InterPro" id="IPR003609">
    <property type="entry name" value="Pan_app"/>
</dbReference>
<feature type="signal peptide" evidence="20">
    <location>
        <begin position="1"/>
        <end position="23"/>
    </location>
</feature>
<dbReference type="AlphaFoldDB" id="A0A8K0HIZ9"/>
<keyword evidence="3 18" id="KW-0723">Serine/threonine-protein kinase</keyword>
<feature type="domain" description="Protein kinase" evidence="21">
    <location>
        <begin position="446"/>
        <end position="731"/>
    </location>
</feature>
<dbReference type="InterPro" id="IPR011009">
    <property type="entry name" value="Kinase-like_dom_sf"/>
</dbReference>
<evidence type="ECO:0000256" key="5">
    <source>
        <dbReference type="ARBA" id="ARBA00022679"/>
    </source>
</evidence>
<dbReference type="FunFam" id="3.30.200.20:FF:000195">
    <property type="entry name" value="G-type lectin S-receptor-like serine/threonine-protein kinase"/>
    <property type="match status" value="1"/>
</dbReference>
<reference evidence="24" key="1">
    <citation type="submission" date="2020-03" db="EMBL/GenBank/DDBJ databases">
        <title>A high-quality chromosome-level genome assembly of a woody plant with both climbing and erect habits, Rhamnella rubrinervis.</title>
        <authorList>
            <person name="Lu Z."/>
            <person name="Yang Y."/>
            <person name="Zhu X."/>
            <person name="Sun Y."/>
        </authorList>
    </citation>
    <scope>NUCLEOTIDE SEQUENCE</scope>
    <source>
        <strain evidence="24">BYM</strain>
        <tissue evidence="24">Leaf</tissue>
    </source>
</reference>
<dbReference type="Pfam" id="PF00954">
    <property type="entry name" value="S_locus_glycop"/>
    <property type="match status" value="1"/>
</dbReference>
<evidence type="ECO:0000256" key="14">
    <source>
        <dbReference type="ARBA" id="ARBA00023170"/>
    </source>
</evidence>
<dbReference type="PROSITE" id="PS00108">
    <property type="entry name" value="PROTEIN_KINASE_ST"/>
    <property type="match status" value="1"/>
</dbReference>
<evidence type="ECO:0000256" key="1">
    <source>
        <dbReference type="ARBA" id="ARBA00004251"/>
    </source>
</evidence>
<feature type="chain" id="PRO_5035426903" description="Receptor-like serine/threonine-protein kinase" evidence="20">
    <location>
        <begin position="24"/>
        <end position="763"/>
    </location>
</feature>
<dbReference type="Proteomes" id="UP000796880">
    <property type="component" value="Unassembled WGS sequence"/>
</dbReference>
<dbReference type="Pfam" id="PF07714">
    <property type="entry name" value="PK_Tyr_Ser-Thr"/>
    <property type="match status" value="1"/>
</dbReference>
<dbReference type="GO" id="GO:0004674">
    <property type="term" value="F:protein serine/threonine kinase activity"/>
    <property type="evidence" value="ECO:0007669"/>
    <property type="project" value="UniProtKB-KW"/>
</dbReference>
<dbReference type="SMART" id="SM00220">
    <property type="entry name" value="S_TKc"/>
    <property type="match status" value="1"/>
</dbReference>
<evidence type="ECO:0000259" key="21">
    <source>
        <dbReference type="PROSITE" id="PS50011"/>
    </source>
</evidence>
<dbReference type="FunFam" id="2.90.10.10:FF:000001">
    <property type="entry name" value="G-type lectin S-receptor-like serine/threonine-protein kinase"/>
    <property type="match status" value="1"/>
</dbReference>
<dbReference type="InterPro" id="IPR000858">
    <property type="entry name" value="S_locus_glycoprot_dom"/>
</dbReference>
<evidence type="ECO:0000256" key="20">
    <source>
        <dbReference type="SAM" id="SignalP"/>
    </source>
</evidence>
<dbReference type="CDD" id="cd00028">
    <property type="entry name" value="B_lectin"/>
    <property type="match status" value="1"/>
</dbReference>
<organism evidence="24 25">
    <name type="scientific">Rhamnella rubrinervis</name>
    <dbReference type="NCBI Taxonomy" id="2594499"/>
    <lineage>
        <taxon>Eukaryota</taxon>
        <taxon>Viridiplantae</taxon>
        <taxon>Streptophyta</taxon>
        <taxon>Embryophyta</taxon>
        <taxon>Tracheophyta</taxon>
        <taxon>Spermatophyta</taxon>
        <taxon>Magnoliopsida</taxon>
        <taxon>eudicotyledons</taxon>
        <taxon>Gunneridae</taxon>
        <taxon>Pentapetalae</taxon>
        <taxon>rosids</taxon>
        <taxon>fabids</taxon>
        <taxon>Rosales</taxon>
        <taxon>Rhamnaceae</taxon>
        <taxon>rhamnoid group</taxon>
        <taxon>Rhamneae</taxon>
        <taxon>Rhamnella</taxon>
    </lineage>
</organism>
<keyword evidence="7 20" id="KW-0732">Signal</keyword>
<evidence type="ECO:0000313" key="24">
    <source>
        <dbReference type="EMBL" id="KAF3453567.1"/>
    </source>
</evidence>
<dbReference type="GO" id="GO:0048544">
    <property type="term" value="P:recognition of pollen"/>
    <property type="evidence" value="ECO:0007669"/>
    <property type="project" value="InterPro"/>
</dbReference>
<dbReference type="InterPro" id="IPR001480">
    <property type="entry name" value="Bulb-type_lectin_dom"/>
</dbReference>
<dbReference type="SMART" id="SM00473">
    <property type="entry name" value="PAN_AP"/>
    <property type="match status" value="1"/>
</dbReference>
<keyword evidence="9 18" id="KW-0418">Kinase</keyword>
<keyword evidence="5 18" id="KW-0808">Transferase</keyword>
<dbReference type="InterPro" id="IPR021820">
    <property type="entry name" value="S-locus_recpt_kinase_C"/>
</dbReference>
<dbReference type="InterPro" id="IPR000719">
    <property type="entry name" value="Prot_kinase_dom"/>
</dbReference>
<evidence type="ECO:0000313" key="25">
    <source>
        <dbReference type="Proteomes" id="UP000796880"/>
    </source>
</evidence>
<dbReference type="Pfam" id="PF11883">
    <property type="entry name" value="DUF3403"/>
    <property type="match status" value="1"/>
</dbReference>
<evidence type="ECO:0000256" key="8">
    <source>
        <dbReference type="ARBA" id="ARBA00022741"/>
    </source>
</evidence>
<dbReference type="EC" id="2.7.11.1" evidence="18"/>
<dbReference type="Pfam" id="PF01453">
    <property type="entry name" value="B_lectin"/>
    <property type="match status" value="1"/>
</dbReference>
<dbReference type="InterPro" id="IPR036426">
    <property type="entry name" value="Bulb-type_lectin_dom_sf"/>
</dbReference>
<dbReference type="InterPro" id="IPR024171">
    <property type="entry name" value="SRK-like_kinase"/>
</dbReference>
<keyword evidence="10 18" id="KW-0067">ATP-binding</keyword>
<dbReference type="Gene3D" id="1.10.510.10">
    <property type="entry name" value="Transferase(Phosphotransferase) domain 1"/>
    <property type="match status" value="1"/>
</dbReference>
<evidence type="ECO:0000256" key="2">
    <source>
        <dbReference type="ARBA" id="ARBA00022475"/>
    </source>
</evidence>
<protein>
    <recommendedName>
        <fullName evidence="18">Receptor-like serine/threonine-protein kinase</fullName>
        <ecNumber evidence="18">2.7.11.1</ecNumber>
    </recommendedName>
</protein>
<keyword evidence="2" id="KW-1003">Cell membrane</keyword>
<keyword evidence="4" id="KW-0597">Phosphoprotein</keyword>
<keyword evidence="15" id="KW-0325">Glycoprotein</keyword>
<dbReference type="PROSITE" id="PS50948">
    <property type="entry name" value="PAN"/>
    <property type="match status" value="1"/>
</dbReference>
<evidence type="ECO:0000256" key="13">
    <source>
        <dbReference type="ARBA" id="ARBA00023157"/>
    </source>
</evidence>
<evidence type="ECO:0000256" key="18">
    <source>
        <dbReference type="PIRNR" id="PIRNR000641"/>
    </source>
</evidence>
<dbReference type="Gene3D" id="3.30.200.20">
    <property type="entry name" value="Phosphorylase Kinase, domain 1"/>
    <property type="match status" value="1"/>
</dbReference>
<evidence type="ECO:0000256" key="16">
    <source>
        <dbReference type="ARBA" id="ARBA00047899"/>
    </source>
</evidence>
<keyword evidence="6 19" id="KW-0812">Transmembrane</keyword>
<dbReference type="PIRSF" id="PIRSF000641">
    <property type="entry name" value="SRK"/>
    <property type="match status" value="1"/>
</dbReference>
<evidence type="ECO:0000256" key="6">
    <source>
        <dbReference type="ARBA" id="ARBA00022692"/>
    </source>
</evidence>
<feature type="transmembrane region" description="Helical" evidence="19">
    <location>
        <begin position="389"/>
        <end position="411"/>
    </location>
</feature>
<dbReference type="GO" id="GO:0005524">
    <property type="term" value="F:ATP binding"/>
    <property type="evidence" value="ECO:0007669"/>
    <property type="project" value="UniProtKB-KW"/>
</dbReference>
<comment type="subcellular location">
    <subcellularLocation>
        <location evidence="1">Cell membrane</location>
        <topology evidence="1">Single-pass type I membrane protein</topology>
    </subcellularLocation>
</comment>
<dbReference type="PROSITE" id="PS50011">
    <property type="entry name" value="PROTEIN_KINASE_DOM"/>
    <property type="match status" value="1"/>
</dbReference>
<dbReference type="Pfam" id="PF08276">
    <property type="entry name" value="PAN_2"/>
    <property type="match status" value="1"/>
</dbReference>
<evidence type="ECO:0000256" key="7">
    <source>
        <dbReference type="ARBA" id="ARBA00022729"/>
    </source>
</evidence>
<evidence type="ECO:0000256" key="10">
    <source>
        <dbReference type="ARBA" id="ARBA00022840"/>
    </source>
</evidence>
<evidence type="ECO:0000256" key="4">
    <source>
        <dbReference type="ARBA" id="ARBA00022553"/>
    </source>
</evidence>